<dbReference type="OrthoDB" id="9813903at2"/>
<dbReference type="InterPro" id="IPR035965">
    <property type="entry name" value="PAS-like_dom_sf"/>
</dbReference>
<organism evidence="4 5">
    <name type="scientific">Pollutimonas subterranea</name>
    <dbReference type="NCBI Taxonomy" id="2045210"/>
    <lineage>
        <taxon>Bacteria</taxon>
        <taxon>Pseudomonadati</taxon>
        <taxon>Pseudomonadota</taxon>
        <taxon>Betaproteobacteria</taxon>
        <taxon>Burkholderiales</taxon>
        <taxon>Alcaligenaceae</taxon>
        <taxon>Pollutimonas</taxon>
    </lineage>
</organism>
<feature type="domain" description="GGDEF" evidence="3">
    <location>
        <begin position="557"/>
        <end position="689"/>
    </location>
</feature>
<comment type="caution">
    <text evidence="4">The sequence shown here is derived from an EMBL/GenBank/DDBJ whole genome shotgun (WGS) entry which is preliminary data.</text>
</comment>
<dbReference type="InterPro" id="IPR035919">
    <property type="entry name" value="EAL_sf"/>
</dbReference>
<dbReference type="RefSeq" id="WP_102074914.1">
    <property type="nucleotide sequence ID" value="NZ_PDNW01000014.1"/>
</dbReference>
<dbReference type="Pfam" id="PF00990">
    <property type="entry name" value="GGDEF"/>
    <property type="match status" value="1"/>
</dbReference>
<dbReference type="SUPFAM" id="SSF55073">
    <property type="entry name" value="Nucleotide cyclase"/>
    <property type="match status" value="1"/>
</dbReference>
<feature type="transmembrane region" description="Helical" evidence="1">
    <location>
        <begin position="22"/>
        <end position="44"/>
    </location>
</feature>
<dbReference type="InterPro" id="IPR000014">
    <property type="entry name" value="PAS"/>
</dbReference>
<proteinExistence type="predicted"/>
<dbReference type="Gene3D" id="3.20.20.450">
    <property type="entry name" value="EAL domain"/>
    <property type="match status" value="1"/>
</dbReference>
<dbReference type="CDD" id="cd01948">
    <property type="entry name" value="EAL"/>
    <property type="match status" value="1"/>
</dbReference>
<feature type="transmembrane region" description="Helical" evidence="1">
    <location>
        <begin position="225"/>
        <end position="245"/>
    </location>
</feature>
<dbReference type="Gene3D" id="3.30.450.20">
    <property type="entry name" value="PAS domain"/>
    <property type="match status" value="1"/>
</dbReference>
<dbReference type="SUPFAM" id="SSF55785">
    <property type="entry name" value="PYP-like sensor domain (PAS domain)"/>
    <property type="match status" value="1"/>
</dbReference>
<reference evidence="4 5" key="1">
    <citation type="submission" date="2017-10" db="EMBL/GenBank/DDBJ databases">
        <title>Two draft genome sequences of Pusillimonas sp. strains isolated from a nitrate- and radionuclide-contaminated groundwater in Russia.</title>
        <authorList>
            <person name="Grouzdev D.S."/>
            <person name="Tourova T.P."/>
            <person name="Goeva M.A."/>
            <person name="Babich T.L."/>
            <person name="Sokolova D.S."/>
            <person name="Abdullin R."/>
            <person name="Poltaraus A.B."/>
            <person name="Toshchakov S.V."/>
            <person name="Nazina T.N."/>
        </authorList>
    </citation>
    <scope>NUCLEOTIDE SEQUENCE [LARGE SCALE GENOMIC DNA]</scope>
    <source>
        <strain evidence="4 5">JR1/69-3-13</strain>
    </source>
</reference>
<dbReference type="SMART" id="SM00052">
    <property type="entry name" value="EAL"/>
    <property type="match status" value="1"/>
</dbReference>
<keyword evidence="5" id="KW-1185">Reference proteome</keyword>
<name>A0A2N4U1W1_9BURK</name>
<dbReference type="AlphaFoldDB" id="A0A2N4U1W1"/>
<keyword evidence="1" id="KW-0812">Transmembrane</keyword>
<gene>
    <name evidence="4" type="ORF">CR159_15700</name>
</gene>
<dbReference type="NCBIfam" id="TIGR00254">
    <property type="entry name" value="GGDEF"/>
    <property type="match status" value="1"/>
</dbReference>
<dbReference type="SMART" id="SM00091">
    <property type="entry name" value="PAS"/>
    <property type="match status" value="1"/>
</dbReference>
<protein>
    <submittedName>
        <fullName evidence="4">Diguanylate cyclase</fullName>
    </submittedName>
</protein>
<dbReference type="PROSITE" id="PS50883">
    <property type="entry name" value="EAL"/>
    <property type="match status" value="1"/>
</dbReference>
<dbReference type="Pfam" id="PF00563">
    <property type="entry name" value="EAL"/>
    <property type="match status" value="1"/>
</dbReference>
<accession>A0A2N4U1W1</accession>
<feature type="transmembrane region" description="Helical" evidence="1">
    <location>
        <begin position="319"/>
        <end position="336"/>
    </location>
</feature>
<dbReference type="InterPro" id="IPR000160">
    <property type="entry name" value="GGDEF_dom"/>
</dbReference>
<evidence type="ECO:0000313" key="4">
    <source>
        <dbReference type="EMBL" id="PLC48996.1"/>
    </source>
</evidence>
<dbReference type="Proteomes" id="UP000234190">
    <property type="component" value="Unassembled WGS sequence"/>
</dbReference>
<feature type="transmembrane region" description="Helical" evidence="1">
    <location>
        <begin position="200"/>
        <end position="218"/>
    </location>
</feature>
<dbReference type="EMBL" id="PDNW01000014">
    <property type="protein sequence ID" value="PLC48996.1"/>
    <property type="molecule type" value="Genomic_DNA"/>
</dbReference>
<evidence type="ECO:0000313" key="5">
    <source>
        <dbReference type="Proteomes" id="UP000234190"/>
    </source>
</evidence>
<keyword evidence="1" id="KW-1133">Transmembrane helix</keyword>
<feature type="transmembrane region" description="Helical" evidence="1">
    <location>
        <begin position="265"/>
        <end position="282"/>
    </location>
</feature>
<dbReference type="PANTHER" id="PTHR44757:SF2">
    <property type="entry name" value="BIOFILM ARCHITECTURE MAINTENANCE PROTEIN MBAA"/>
    <property type="match status" value="1"/>
</dbReference>
<keyword evidence="1" id="KW-0472">Membrane</keyword>
<evidence type="ECO:0000256" key="1">
    <source>
        <dbReference type="SAM" id="Phobius"/>
    </source>
</evidence>
<dbReference type="SMART" id="SM00267">
    <property type="entry name" value="GGDEF"/>
    <property type="match status" value="1"/>
</dbReference>
<dbReference type="InterPro" id="IPR052155">
    <property type="entry name" value="Biofilm_reg_signaling"/>
</dbReference>
<dbReference type="CDD" id="cd00130">
    <property type="entry name" value="PAS"/>
    <property type="match status" value="1"/>
</dbReference>
<dbReference type="SUPFAM" id="SSF141868">
    <property type="entry name" value="EAL domain-like"/>
    <property type="match status" value="1"/>
</dbReference>
<feature type="transmembrane region" description="Helical" evidence="1">
    <location>
        <begin position="376"/>
        <end position="397"/>
    </location>
</feature>
<feature type="transmembrane region" description="Helical" evidence="1">
    <location>
        <begin position="294"/>
        <end position="313"/>
    </location>
</feature>
<dbReference type="InterPro" id="IPR001633">
    <property type="entry name" value="EAL_dom"/>
</dbReference>
<dbReference type="InterPro" id="IPR029787">
    <property type="entry name" value="Nucleotide_cyclase"/>
</dbReference>
<dbReference type="InterPro" id="IPR043128">
    <property type="entry name" value="Rev_trsase/Diguanyl_cyclase"/>
</dbReference>
<dbReference type="CDD" id="cd01949">
    <property type="entry name" value="GGDEF"/>
    <property type="match status" value="1"/>
</dbReference>
<dbReference type="PROSITE" id="PS50887">
    <property type="entry name" value="GGDEF"/>
    <property type="match status" value="1"/>
</dbReference>
<evidence type="ECO:0000259" key="3">
    <source>
        <dbReference type="PROSITE" id="PS50887"/>
    </source>
</evidence>
<evidence type="ECO:0000259" key="2">
    <source>
        <dbReference type="PROSITE" id="PS50883"/>
    </source>
</evidence>
<dbReference type="PANTHER" id="PTHR44757">
    <property type="entry name" value="DIGUANYLATE CYCLASE DGCP"/>
    <property type="match status" value="1"/>
</dbReference>
<feature type="transmembrane region" description="Helical" evidence="1">
    <location>
        <begin position="348"/>
        <end position="370"/>
    </location>
</feature>
<dbReference type="Gene3D" id="3.30.70.270">
    <property type="match status" value="1"/>
</dbReference>
<feature type="domain" description="EAL" evidence="2">
    <location>
        <begin position="699"/>
        <end position="954"/>
    </location>
</feature>
<sequence length="990" mass="109996">MTARNALRNTFLKKLTTVADQLVYYFSLYAVPAAIVILSGLALYGLNSQYPLTHGDRVSIRLLPEGSSQYTPSRALAALHTLPAVPVTKASSPSWFLVDLPASPDIDDAALHIPSPLTQTLECWKADANILRTLGSASRNAETGSVRTSKMGFAVSLGYVPTPTSLLCYASFVQTGTLSAELWSQPDLRASTSRFDRGTGLLEGGLLTIALFILVIAITNREWVYLLLATWLVGNLRLGAFALGWDSLWLGHSIPLEWMPLIRQLTVAAYYLLTFSLLTQLFRDNLRSRFSRLWRAAKWAGLALLIGALVLPYTSFQPLMWVTCGFGILVAVIMLMRCTYIARTRAWMWHLIILGMSLCVLLSGILLAVFGRTTFVDTFTSVIALLLSNIMVALAVAERMREERKKRVRAQTELVSNYAVSPLGIFTLNLDGAFVRANPVLEQMLGFSLDRSKAQRWTNYFPPQDWAALAEKTQSGEEVEIEPLAAIIQSGIPQHFVIRVALADNQIEGSLQDITSRTETINQLRLLADNDPLTNVLNRRGIEKVLNTSLERLSVGEPCALAYINLDPYKRINSLFGHMSGDEVLQQVCERIKKALTTKQQVGRIGGDEFIILFPDSTIAQARVTAADVIQRLNSTALYVGERAYQINSAMGIIEVTSNMDSKDMISAAGRACRDARKQHRDIVVYEQDSEELQEHTEELRLFDELEGSDSPRGLYLEMQPIMSMKNPLQTLNFEVLLRVRNSTGTLVPTGKIIAAAEESGTVTIIDKWVFSATLEWLAKHESRLTKTEMVNVNLSGVSLNDDKFIDAFFAILARYEHLASRLCVEITEGVALQDLDRTRVFMKRLQKMGAFVALDDFGAGYTSFSYLKELAADAIKIDGALIKDMMANETNTAIVRTIVELARNLGMKSIAEWAEDCATLRALQDMGVDYVQGFVVSRAKSPADILSANTLADLIDDEEVLTFIREISTENRDDDDRHQPSKQAPANWF</sequence>